<reference evidence="3" key="1">
    <citation type="submission" date="2019-08" db="EMBL/GenBank/DDBJ databases">
        <authorList>
            <person name="Kucharzyk K."/>
            <person name="Murdoch R.W."/>
            <person name="Higgins S."/>
            <person name="Loffler F."/>
        </authorList>
    </citation>
    <scope>NUCLEOTIDE SEQUENCE</scope>
</reference>
<evidence type="ECO:0000259" key="2">
    <source>
        <dbReference type="Pfam" id="PF00975"/>
    </source>
</evidence>
<dbReference type="GO" id="GO:0008610">
    <property type="term" value="P:lipid biosynthetic process"/>
    <property type="evidence" value="ECO:0007669"/>
    <property type="project" value="TreeGrafter"/>
</dbReference>
<accession>A0A644Z1P6</accession>
<name>A0A644Z1P6_9ZZZZ</name>
<proteinExistence type="inferred from homology"/>
<comment type="similarity">
    <text evidence="1">Belongs to the thioesterase family.</text>
</comment>
<dbReference type="AlphaFoldDB" id="A0A644Z1P6"/>
<dbReference type="Pfam" id="PF00975">
    <property type="entry name" value="Thioesterase"/>
    <property type="match status" value="1"/>
</dbReference>
<dbReference type="EC" id="1.1.-.-" evidence="3"/>
<dbReference type="InterPro" id="IPR012223">
    <property type="entry name" value="TEII"/>
</dbReference>
<gene>
    <name evidence="3" type="primary">lgrE_1</name>
    <name evidence="3" type="ORF">SDC9_81239</name>
</gene>
<dbReference type="GO" id="GO:0016491">
    <property type="term" value="F:oxidoreductase activity"/>
    <property type="evidence" value="ECO:0007669"/>
    <property type="project" value="UniProtKB-KW"/>
</dbReference>
<dbReference type="SUPFAM" id="SSF53474">
    <property type="entry name" value="alpha/beta-Hydrolases"/>
    <property type="match status" value="1"/>
</dbReference>
<dbReference type="Gene3D" id="3.40.50.1820">
    <property type="entry name" value="alpha/beta hydrolase"/>
    <property type="match status" value="1"/>
</dbReference>
<dbReference type="PANTHER" id="PTHR11487:SF0">
    <property type="entry name" value="S-ACYL FATTY ACID SYNTHASE THIOESTERASE, MEDIUM CHAIN"/>
    <property type="match status" value="1"/>
</dbReference>
<comment type="caution">
    <text evidence="3">The sequence shown here is derived from an EMBL/GenBank/DDBJ whole genome shotgun (WGS) entry which is preliminary data.</text>
</comment>
<evidence type="ECO:0000256" key="1">
    <source>
        <dbReference type="ARBA" id="ARBA00007169"/>
    </source>
</evidence>
<dbReference type="InterPro" id="IPR001031">
    <property type="entry name" value="Thioesterase"/>
</dbReference>
<organism evidence="3">
    <name type="scientific">bioreactor metagenome</name>
    <dbReference type="NCBI Taxonomy" id="1076179"/>
    <lineage>
        <taxon>unclassified sequences</taxon>
        <taxon>metagenomes</taxon>
        <taxon>ecological metagenomes</taxon>
    </lineage>
</organism>
<keyword evidence="3" id="KW-0560">Oxidoreductase</keyword>
<feature type="domain" description="Thioesterase" evidence="2">
    <location>
        <begin position="2"/>
        <end position="226"/>
    </location>
</feature>
<protein>
    <submittedName>
        <fullName evidence="3">Linear gramicidin dehydrogenase LgrE</fullName>
        <ecNumber evidence="3">1.1.-.-</ecNumber>
    </submittedName>
</protein>
<dbReference type="EMBL" id="VSSQ01007038">
    <property type="protein sequence ID" value="MPM34652.1"/>
    <property type="molecule type" value="Genomic_DNA"/>
</dbReference>
<dbReference type="InterPro" id="IPR029058">
    <property type="entry name" value="AB_hydrolase_fold"/>
</dbReference>
<evidence type="ECO:0000313" key="3">
    <source>
        <dbReference type="EMBL" id="MPM34652.1"/>
    </source>
</evidence>
<dbReference type="PANTHER" id="PTHR11487">
    <property type="entry name" value="THIOESTERASE"/>
    <property type="match status" value="1"/>
</dbReference>
<sequence>MILFCLPYAGGSEVIFYKWKDFLEPIIDFQPIELKGRGRRIGEGVYENIEEAVEDVFNKIKDKIDDNEYAIFGHSLGSLLAFELYYKMSDKGLRTPKHIFLSGCKDPSCESKEEKVHDLPDEIFMDKLMKLGGTPEELKKNRGVLAMFLPVLKSDFKICETYMLTVREEKIKCDISLLNGEEDPNAPKNVNAWKKYGCGSIKEYNFQGNHFFINNNIERITEIINNTLVE</sequence>